<protein>
    <submittedName>
        <fullName evidence="1">Nucleotidyltransferase DUF2204</fullName>
    </submittedName>
</protein>
<proteinExistence type="predicted"/>
<sequence>MNGTEQIHHAAAFYQKVLAILEASDIDFMIGGSFAVFEYTGTFRQTKDMDIYCRPVDYPEILKLFAAHGYETQLTDVRWLAKVFDAEKHFIDIIFDTVNNICKVDDTWFANGRRASVCDMEVTLIGPEELLWGKMYVMNRERYDGADVNHLLLKQGRDLDWRRLSELMEPNWHLLLSNLLLFQFVYPSDYADIIPRPLFDRLIERAKEQYDLPRPVERICRGPLIDQTQYQVDIKEWDYKSYTIKTV</sequence>
<dbReference type="InterPro" id="IPR043519">
    <property type="entry name" value="NT_sf"/>
</dbReference>
<dbReference type="EMBL" id="PYGD01000006">
    <property type="protein sequence ID" value="PSK91003.1"/>
    <property type="molecule type" value="Genomic_DNA"/>
</dbReference>
<evidence type="ECO:0000313" key="2">
    <source>
        <dbReference type="Proteomes" id="UP000240572"/>
    </source>
</evidence>
<dbReference type="SUPFAM" id="SSF81301">
    <property type="entry name" value="Nucleotidyltransferase"/>
    <property type="match status" value="1"/>
</dbReference>
<organism evidence="1 2">
    <name type="scientific">Taibaiella chishuiensis</name>
    <dbReference type="NCBI Taxonomy" id="1434707"/>
    <lineage>
        <taxon>Bacteria</taxon>
        <taxon>Pseudomonadati</taxon>
        <taxon>Bacteroidota</taxon>
        <taxon>Chitinophagia</taxon>
        <taxon>Chitinophagales</taxon>
        <taxon>Chitinophagaceae</taxon>
        <taxon>Taibaiella</taxon>
    </lineage>
</organism>
<accession>A0A2P8D1A4</accession>
<dbReference type="Gene3D" id="3.30.460.40">
    <property type="match status" value="1"/>
</dbReference>
<dbReference type="OrthoDB" id="9782533at2"/>
<dbReference type="AlphaFoldDB" id="A0A2P8D1A4"/>
<dbReference type="Pfam" id="PF10706">
    <property type="entry name" value="Aminoglyc_resit"/>
    <property type="match status" value="1"/>
</dbReference>
<keyword evidence="2" id="KW-1185">Reference proteome</keyword>
<dbReference type="InterPro" id="IPR019646">
    <property type="entry name" value="Aminoglyc_AdlTrfase"/>
</dbReference>
<dbReference type="Proteomes" id="UP000240572">
    <property type="component" value="Unassembled WGS sequence"/>
</dbReference>
<dbReference type="RefSeq" id="WP_106523613.1">
    <property type="nucleotide sequence ID" value="NZ_PYGD01000006.1"/>
</dbReference>
<comment type="caution">
    <text evidence="1">The sequence shown here is derived from an EMBL/GenBank/DDBJ whole genome shotgun (WGS) entry which is preliminary data.</text>
</comment>
<evidence type="ECO:0000313" key="1">
    <source>
        <dbReference type="EMBL" id="PSK91003.1"/>
    </source>
</evidence>
<dbReference type="GO" id="GO:0016740">
    <property type="term" value="F:transferase activity"/>
    <property type="evidence" value="ECO:0007669"/>
    <property type="project" value="UniProtKB-KW"/>
</dbReference>
<gene>
    <name evidence="1" type="ORF">B0I18_10611</name>
</gene>
<reference evidence="1 2" key="1">
    <citation type="submission" date="2018-03" db="EMBL/GenBank/DDBJ databases">
        <title>Genomic Encyclopedia of Type Strains, Phase III (KMG-III): the genomes of soil and plant-associated and newly described type strains.</title>
        <authorList>
            <person name="Whitman W."/>
        </authorList>
    </citation>
    <scope>NUCLEOTIDE SEQUENCE [LARGE SCALE GENOMIC DNA]</scope>
    <source>
        <strain evidence="1 2">CGMCC 1.12700</strain>
    </source>
</reference>
<name>A0A2P8D1A4_9BACT</name>
<keyword evidence="1" id="KW-0808">Transferase</keyword>